<evidence type="ECO:0000256" key="2">
    <source>
        <dbReference type="ARBA" id="ARBA00023125"/>
    </source>
</evidence>
<feature type="compositionally biased region" description="Low complexity" evidence="4">
    <location>
        <begin position="174"/>
        <end position="190"/>
    </location>
</feature>
<dbReference type="InterPro" id="IPR009057">
    <property type="entry name" value="Homeodomain-like_sf"/>
</dbReference>
<organism evidence="6 7">
    <name type="scientific">Paracraurococcus ruber</name>
    <dbReference type="NCBI Taxonomy" id="77675"/>
    <lineage>
        <taxon>Bacteria</taxon>
        <taxon>Pseudomonadati</taxon>
        <taxon>Pseudomonadota</taxon>
        <taxon>Alphaproteobacteria</taxon>
        <taxon>Acetobacterales</taxon>
        <taxon>Roseomonadaceae</taxon>
        <taxon>Paracraurococcus</taxon>
    </lineage>
</organism>
<dbReference type="Gene3D" id="1.10.10.60">
    <property type="entry name" value="Homeodomain-like"/>
    <property type="match status" value="2"/>
</dbReference>
<dbReference type="SMART" id="SM00342">
    <property type="entry name" value="HTH_ARAC"/>
    <property type="match status" value="1"/>
</dbReference>
<dbReference type="RefSeq" id="WP_133218086.1">
    <property type="nucleotide sequence ID" value="NZ_NRSG01000003.1"/>
</dbReference>
<accession>A0ABS1CR13</accession>
<feature type="domain" description="HTH araC/xylS-type" evidence="5">
    <location>
        <begin position="73"/>
        <end position="171"/>
    </location>
</feature>
<evidence type="ECO:0000256" key="1">
    <source>
        <dbReference type="ARBA" id="ARBA00023015"/>
    </source>
</evidence>
<protein>
    <recommendedName>
        <fullName evidence="5">HTH araC/xylS-type domain-containing protein</fullName>
    </recommendedName>
</protein>
<evidence type="ECO:0000256" key="3">
    <source>
        <dbReference type="ARBA" id="ARBA00023163"/>
    </source>
</evidence>
<dbReference type="InterPro" id="IPR018062">
    <property type="entry name" value="HTH_AraC-typ_CS"/>
</dbReference>
<comment type="caution">
    <text evidence="6">The sequence shown here is derived from an EMBL/GenBank/DDBJ whole genome shotgun (WGS) entry which is preliminary data.</text>
</comment>
<keyword evidence="2" id="KW-0238">DNA-binding</keyword>
<dbReference type="Proteomes" id="UP000697995">
    <property type="component" value="Unassembled WGS sequence"/>
</dbReference>
<dbReference type="PROSITE" id="PS01124">
    <property type="entry name" value="HTH_ARAC_FAMILY_2"/>
    <property type="match status" value="1"/>
</dbReference>
<name>A0ABS1CR13_9PROT</name>
<dbReference type="PANTHER" id="PTHR46796:SF14">
    <property type="entry name" value="TRANSCRIPTIONAL REGULATORY PROTEIN"/>
    <property type="match status" value="1"/>
</dbReference>
<sequence>MQTIAMTDTAAGGVPPALDVAQWLSAAAEGIRTDPAQLDAILAETGARLGALRRGLAQSRPGAPAGLLAWQVQRLRRMIEDRLQENLPVPAMAATVRLSRSHFCRAFAASFGCTPHAYLQARRIARAQALMLATRDPLAQIAIACGFADQAHLSRLFRRHLGCTPSAWRRSQDPAAPRSHAPLAPLPAAA</sequence>
<evidence type="ECO:0000313" key="6">
    <source>
        <dbReference type="EMBL" id="MBK1656788.1"/>
    </source>
</evidence>
<dbReference type="InterPro" id="IPR018060">
    <property type="entry name" value="HTH_AraC"/>
</dbReference>
<gene>
    <name evidence="6" type="ORF">CKO45_00925</name>
</gene>
<dbReference type="PANTHER" id="PTHR46796">
    <property type="entry name" value="HTH-TYPE TRANSCRIPTIONAL ACTIVATOR RHAS-RELATED"/>
    <property type="match status" value="1"/>
</dbReference>
<reference evidence="6 7" key="1">
    <citation type="journal article" date="2020" name="Microorganisms">
        <title>Osmotic Adaptation and Compatible Solute Biosynthesis of Phototrophic Bacteria as Revealed from Genome Analyses.</title>
        <authorList>
            <person name="Imhoff J.F."/>
            <person name="Rahn T."/>
            <person name="Kunzel S."/>
            <person name="Keller A."/>
            <person name="Neulinger S.C."/>
        </authorList>
    </citation>
    <scope>NUCLEOTIDE SEQUENCE [LARGE SCALE GENOMIC DNA]</scope>
    <source>
        <strain evidence="6 7">DSM 15382</strain>
    </source>
</reference>
<proteinExistence type="predicted"/>
<dbReference type="EMBL" id="NRSG01000003">
    <property type="protein sequence ID" value="MBK1656788.1"/>
    <property type="molecule type" value="Genomic_DNA"/>
</dbReference>
<evidence type="ECO:0000259" key="5">
    <source>
        <dbReference type="PROSITE" id="PS01124"/>
    </source>
</evidence>
<evidence type="ECO:0000313" key="7">
    <source>
        <dbReference type="Proteomes" id="UP000697995"/>
    </source>
</evidence>
<feature type="region of interest" description="Disordered" evidence="4">
    <location>
        <begin position="167"/>
        <end position="190"/>
    </location>
</feature>
<dbReference type="SUPFAM" id="SSF46689">
    <property type="entry name" value="Homeodomain-like"/>
    <property type="match status" value="2"/>
</dbReference>
<evidence type="ECO:0000256" key="4">
    <source>
        <dbReference type="SAM" id="MobiDB-lite"/>
    </source>
</evidence>
<keyword evidence="7" id="KW-1185">Reference proteome</keyword>
<dbReference type="PROSITE" id="PS00041">
    <property type="entry name" value="HTH_ARAC_FAMILY_1"/>
    <property type="match status" value="1"/>
</dbReference>
<keyword evidence="3" id="KW-0804">Transcription</keyword>
<keyword evidence="1" id="KW-0805">Transcription regulation</keyword>
<dbReference type="InterPro" id="IPR050204">
    <property type="entry name" value="AraC_XylS_family_regulators"/>
</dbReference>
<dbReference type="Pfam" id="PF12833">
    <property type="entry name" value="HTH_18"/>
    <property type="match status" value="1"/>
</dbReference>